<comment type="caution">
    <text evidence="5">The sequence shown here is derived from an EMBL/GenBank/DDBJ whole genome shotgun (WGS) entry which is preliminary data.</text>
</comment>
<dbReference type="SUPFAM" id="SSF159871">
    <property type="entry name" value="YdgH-like"/>
    <property type="match status" value="1"/>
</dbReference>
<gene>
    <name evidence="5" type="primary">bsmA</name>
    <name evidence="5" type="ORF">FE839_01995</name>
</gene>
<sequence>MTIRKRDRVMRRFTPWLLAIALTGCSALQGTPEAPPPATDHPQEIPRNQTKGLQKMGTVSVLLYGSPMDVEAALKAKAEAAKAEYYVIIMIDDTQVPGQWYSQAILYRKSR</sequence>
<keyword evidence="1 3" id="KW-0732">Signal</keyword>
<feature type="domain" description="YdgH/BhsA/McbA-like" evidence="4">
    <location>
        <begin position="53"/>
        <end position="108"/>
    </location>
</feature>
<evidence type="ECO:0000313" key="6">
    <source>
        <dbReference type="Proteomes" id="UP000307430"/>
    </source>
</evidence>
<dbReference type="RefSeq" id="WP_138358612.1">
    <property type="nucleotide sequence ID" value="NZ_JBCIVH010000006.1"/>
</dbReference>
<dbReference type="InterPro" id="IPR010854">
    <property type="entry name" value="YdgH/BhsA/McbA-like_dom"/>
</dbReference>
<keyword evidence="6" id="KW-1185">Reference proteome</keyword>
<dbReference type="PANTHER" id="PTHR34156:SF11">
    <property type="entry name" value="LIPOPROTEIN BSMA"/>
    <property type="match status" value="1"/>
</dbReference>
<reference evidence="5 6" key="1">
    <citation type="submission" date="2019-05" db="EMBL/GenBank/DDBJ databases">
        <title>Genome sequence of Klebsiella sp strain TOUT106.</title>
        <authorList>
            <person name="Rahi P."/>
            <person name="Chaudhari D."/>
        </authorList>
    </citation>
    <scope>NUCLEOTIDE SEQUENCE [LARGE SCALE GENOMIC DNA]</scope>
    <source>
        <strain evidence="5 6">TOUT106</strain>
    </source>
</reference>
<feature type="signal peptide" evidence="3">
    <location>
        <begin position="1"/>
        <end position="29"/>
    </location>
</feature>
<accession>A0A5R9LPS9</accession>
<dbReference type="PANTHER" id="PTHR34156">
    <property type="entry name" value="OUTER MEMBRANE PROTEIN-RELATED-RELATED"/>
    <property type="match status" value="1"/>
</dbReference>
<name>A0A5R9LPS9_9ENTR</name>
<dbReference type="NCBIfam" id="NF011433">
    <property type="entry name" value="PRK14864.1"/>
    <property type="match status" value="1"/>
</dbReference>
<evidence type="ECO:0000256" key="2">
    <source>
        <dbReference type="SAM" id="MobiDB-lite"/>
    </source>
</evidence>
<feature type="region of interest" description="Disordered" evidence="2">
    <location>
        <begin position="28"/>
        <end position="51"/>
    </location>
</feature>
<dbReference type="AlphaFoldDB" id="A0A5R9LPS9"/>
<proteinExistence type="predicted"/>
<protein>
    <submittedName>
        <fullName evidence="5">Biofilm peroxide resistance protein BsmA</fullName>
    </submittedName>
</protein>
<evidence type="ECO:0000313" key="5">
    <source>
        <dbReference type="EMBL" id="TLV23518.1"/>
    </source>
</evidence>
<dbReference type="PROSITE" id="PS51257">
    <property type="entry name" value="PROKAR_LIPOPROTEIN"/>
    <property type="match status" value="1"/>
</dbReference>
<dbReference type="EMBL" id="VCHQ01000002">
    <property type="protein sequence ID" value="TLV23518.1"/>
    <property type="molecule type" value="Genomic_DNA"/>
</dbReference>
<dbReference type="Proteomes" id="UP000307430">
    <property type="component" value="Unassembled WGS sequence"/>
</dbReference>
<feature type="chain" id="PRO_5024309625" evidence="3">
    <location>
        <begin position="30"/>
        <end position="111"/>
    </location>
</feature>
<dbReference type="InterPro" id="IPR036275">
    <property type="entry name" value="YdgH-like_sf"/>
</dbReference>
<dbReference type="Pfam" id="PF07338">
    <property type="entry name" value="YdgH_BhsA-like"/>
    <property type="match status" value="1"/>
</dbReference>
<organism evidence="5 6">
    <name type="scientific">Klebsiella indica</name>
    <dbReference type="NCBI Taxonomy" id="2582917"/>
    <lineage>
        <taxon>Bacteria</taxon>
        <taxon>Pseudomonadati</taxon>
        <taxon>Pseudomonadota</taxon>
        <taxon>Gammaproteobacteria</taxon>
        <taxon>Enterobacterales</taxon>
        <taxon>Enterobacteriaceae</taxon>
        <taxon>Klebsiella/Raoultella group</taxon>
        <taxon>Klebsiella</taxon>
    </lineage>
</organism>
<evidence type="ECO:0000256" key="1">
    <source>
        <dbReference type="ARBA" id="ARBA00022729"/>
    </source>
</evidence>
<evidence type="ECO:0000256" key="3">
    <source>
        <dbReference type="SAM" id="SignalP"/>
    </source>
</evidence>
<evidence type="ECO:0000259" key="4">
    <source>
        <dbReference type="Pfam" id="PF07338"/>
    </source>
</evidence>
<dbReference type="InterPro" id="IPR025543">
    <property type="entry name" value="Dodecin-like"/>
</dbReference>
<dbReference type="InterPro" id="IPR051096">
    <property type="entry name" value="BhsA/McbA_stress_biofilm_assoc"/>
</dbReference>
<dbReference type="Gene3D" id="3.30.1660.10">
    <property type="entry name" value="Flavin-binding protein dodecin"/>
    <property type="match status" value="1"/>
</dbReference>